<comment type="caution">
    <text evidence="16">The sequence shown here is derived from an EMBL/GenBank/DDBJ whole genome shotgun (WGS) entry which is preliminary data.</text>
</comment>
<dbReference type="Gene3D" id="2.40.50.90">
    <property type="match status" value="1"/>
</dbReference>
<evidence type="ECO:0000259" key="15">
    <source>
        <dbReference type="Pfam" id="PF00912"/>
    </source>
</evidence>
<keyword evidence="5" id="KW-0645">Protease</keyword>
<comment type="pathway">
    <text evidence="1">Cell wall biogenesis; peptidoglycan biosynthesis.</text>
</comment>
<sequence>MSNADPRRPPSPGASPQVLPGKAVPDENEAEQTRAAAREAAAAARTFGHHLGVLVSSAARGAGRGTARVAGTLWASRPSLGRRTPQDTAPPPAGPARVSSATPTGAPIRPGWITGLRRRPIRLAILALVALPAAALAGLVVYSFATLPPLGGVVPETGQRALTVEADDGRVFATRGTFQGQKLTAADLPPRMAQAIIAIEDRRFRSHWGVDPRGLLRALWRNATGGGIREGASTITQQYVRLTSLTQEKTLRRKIQEAFLALRVESTMSKDEILLGYLNTAYFGAGAYGLDAAARRYFGKGAKALTLPEAAMLAGLVRAPSQLAPTRNFGGAKERADVVLQTMVETGAITAAEADKARAQTITLRTPPETPPGTNYFLDMVSGEAKRLADTAGDVTVRTTLNLDLQSLAEGVVARRMDAEGAKKKAGQAAMVVMNKEGAILAMVGGRDYEDSQFNRAVQAKRQAGSLFKLFVYLTAYENGFTPETVLVDRPIQIGDWEPQNSTGRFKGAMPLRAAFAQSVNTVAAQLADEVGIPAVIATARRLGVTSDLPNVPSLALGSAEVTLLEMTRAYTGVLAGLVPVDAYSVHAIRGGAPQPLYVRPEARGGKALPTEPRAMMLESLQAVVDGGTGKAARVSGMPAGGKTGTTQDYRDAWFVGMTPDLIVGVWVGNDDNSSMNRVGGGDIPASLFHDFIQRASAQMARGRKRPSAARAEPAPAREVTPAATATAIRGVPDVIDTGTLAFRGRTVRLLGVDGEGGALARQLARYLRRREVACTPAAGGETGPLRCQIDGDDLAALILAAGGARASEDAPADLLAAEEQARSERVGLWGRQR</sequence>
<dbReference type="InterPro" id="IPR035437">
    <property type="entry name" value="SNase_OB-fold_sf"/>
</dbReference>
<name>A0ABT8BJK0_9HYPH</name>
<keyword evidence="9" id="KW-0511">Multifunctional enzyme</keyword>
<evidence type="ECO:0000256" key="7">
    <source>
        <dbReference type="ARBA" id="ARBA00022679"/>
    </source>
</evidence>
<feature type="domain" description="Penicillin-binding protein transpeptidase" evidence="14">
    <location>
        <begin position="430"/>
        <end position="691"/>
    </location>
</feature>
<evidence type="ECO:0000313" key="17">
    <source>
        <dbReference type="Proteomes" id="UP001224644"/>
    </source>
</evidence>
<dbReference type="InterPro" id="IPR012338">
    <property type="entry name" value="Beta-lactam/transpept-like"/>
</dbReference>
<feature type="region of interest" description="Disordered" evidence="12">
    <location>
        <begin position="73"/>
        <end position="111"/>
    </location>
</feature>
<dbReference type="NCBIfam" id="TIGR02074">
    <property type="entry name" value="PBP_1a_fam"/>
    <property type="match status" value="1"/>
</dbReference>
<keyword evidence="4" id="KW-0121">Carboxypeptidase</keyword>
<evidence type="ECO:0000256" key="6">
    <source>
        <dbReference type="ARBA" id="ARBA00022676"/>
    </source>
</evidence>
<dbReference type="InterPro" id="IPR023346">
    <property type="entry name" value="Lysozyme-like_dom_sf"/>
</dbReference>
<evidence type="ECO:0000256" key="2">
    <source>
        <dbReference type="ARBA" id="ARBA00007090"/>
    </source>
</evidence>
<dbReference type="InterPro" id="IPR036950">
    <property type="entry name" value="PBP_transglycosylase"/>
</dbReference>
<evidence type="ECO:0000313" key="16">
    <source>
        <dbReference type="EMBL" id="MDN3592347.1"/>
    </source>
</evidence>
<feature type="domain" description="Glycosyl transferase family 51" evidence="15">
    <location>
        <begin position="177"/>
        <end position="343"/>
    </location>
</feature>
<gene>
    <name evidence="16" type="ORF">QWZ12_17270</name>
</gene>
<keyword evidence="13" id="KW-1133">Transmembrane helix</keyword>
<evidence type="ECO:0000256" key="12">
    <source>
        <dbReference type="SAM" id="MobiDB-lite"/>
    </source>
</evidence>
<evidence type="ECO:0000256" key="13">
    <source>
        <dbReference type="SAM" id="Phobius"/>
    </source>
</evidence>
<dbReference type="Pfam" id="PF00905">
    <property type="entry name" value="Transpeptidase"/>
    <property type="match status" value="1"/>
</dbReference>
<dbReference type="Pfam" id="PF00912">
    <property type="entry name" value="Transgly"/>
    <property type="match status" value="1"/>
</dbReference>
<evidence type="ECO:0000256" key="3">
    <source>
        <dbReference type="ARBA" id="ARBA00007739"/>
    </source>
</evidence>
<dbReference type="SUPFAM" id="SSF56601">
    <property type="entry name" value="beta-lactamase/transpeptidase-like"/>
    <property type="match status" value="1"/>
</dbReference>
<reference evidence="17" key="1">
    <citation type="journal article" date="2019" name="Int. J. Syst. Evol. Microbiol.">
        <title>The Global Catalogue of Microorganisms (GCM) 10K type strain sequencing project: providing services to taxonomists for standard genome sequencing and annotation.</title>
        <authorList>
            <consortium name="The Broad Institute Genomics Platform"/>
            <consortium name="The Broad Institute Genome Sequencing Center for Infectious Disease"/>
            <person name="Wu L."/>
            <person name="Ma J."/>
        </authorList>
    </citation>
    <scope>NUCLEOTIDE SEQUENCE [LARGE SCALE GENOMIC DNA]</scope>
    <source>
        <strain evidence="17">CECT 7069</strain>
    </source>
</reference>
<dbReference type="EMBL" id="JAUFPX010000017">
    <property type="protein sequence ID" value="MDN3592347.1"/>
    <property type="molecule type" value="Genomic_DNA"/>
</dbReference>
<feature type="transmembrane region" description="Helical" evidence="13">
    <location>
        <begin position="123"/>
        <end position="145"/>
    </location>
</feature>
<dbReference type="Proteomes" id="UP001224644">
    <property type="component" value="Unassembled WGS sequence"/>
</dbReference>
<dbReference type="PANTHER" id="PTHR32282">
    <property type="entry name" value="BINDING PROTEIN TRANSPEPTIDASE, PUTATIVE-RELATED"/>
    <property type="match status" value="1"/>
</dbReference>
<dbReference type="EC" id="2.4.99.28" evidence="10"/>
<dbReference type="Gene3D" id="3.40.710.10">
    <property type="entry name" value="DD-peptidase/beta-lactamase superfamily"/>
    <property type="match status" value="1"/>
</dbReference>
<keyword evidence="17" id="KW-1185">Reference proteome</keyword>
<accession>A0ABT8BJK0</accession>
<proteinExistence type="inferred from homology"/>
<evidence type="ECO:0000256" key="5">
    <source>
        <dbReference type="ARBA" id="ARBA00022670"/>
    </source>
</evidence>
<keyword evidence="8" id="KW-0378">Hydrolase</keyword>
<evidence type="ECO:0000256" key="10">
    <source>
        <dbReference type="ARBA" id="ARBA00044770"/>
    </source>
</evidence>
<dbReference type="SUPFAM" id="SSF53955">
    <property type="entry name" value="Lysozyme-like"/>
    <property type="match status" value="1"/>
</dbReference>
<keyword evidence="13" id="KW-0812">Transmembrane</keyword>
<dbReference type="PANTHER" id="PTHR32282:SF33">
    <property type="entry name" value="PEPTIDOGLYCAN GLYCOSYLTRANSFERASE"/>
    <property type="match status" value="1"/>
</dbReference>
<evidence type="ECO:0000256" key="9">
    <source>
        <dbReference type="ARBA" id="ARBA00023268"/>
    </source>
</evidence>
<protein>
    <recommendedName>
        <fullName evidence="10">peptidoglycan glycosyltransferase</fullName>
        <ecNumber evidence="10">2.4.99.28</ecNumber>
    </recommendedName>
</protein>
<evidence type="ECO:0000256" key="1">
    <source>
        <dbReference type="ARBA" id="ARBA00004752"/>
    </source>
</evidence>
<keyword evidence="6" id="KW-0328">Glycosyltransferase</keyword>
<evidence type="ECO:0000256" key="8">
    <source>
        <dbReference type="ARBA" id="ARBA00022801"/>
    </source>
</evidence>
<dbReference type="InterPro" id="IPR001264">
    <property type="entry name" value="Glyco_trans_51"/>
</dbReference>
<dbReference type="RefSeq" id="WP_238226864.1">
    <property type="nucleotide sequence ID" value="NZ_BPQD01000020.1"/>
</dbReference>
<organism evidence="16 17">
    <name type="scientific">Methylobacterium adhaesivum</name>
    <dbReference type="NCBI Taxonomy" id="333297"/>
    <lineage>
        <taxon>Bacteria</taxon>
        <taxon>Pseudomonadati</taxon>
        <taxon>Pseudomonadota</taxon>
        <taxon>Alphaproteobacteria</taxon>
        <taxon>Hyphomicrobiales</taxon>
        <taxon>Methylobacteriaceae</taxon>
        <taxon>Methylobacterium</taxon>
    </lineage>
</organism>
<comment type="catalytic activity">
    <reaction evidence="11">
        <text>[GlcNAc-(1-&gt;4)-Mur2Ac(oyl-L-Ala-gamma-D-Glu-L-Lys-D-Ala-D-Ala)](n)-di-trans,octa-cis-undecaprenyl diphosphate + beta-D-GlcNAc-(1-&gt;4)-Mur2Ac(oyl-L-Ala-gamma-D-Glu-L-Lys-D-Ala-D-Ala)-di-trans,octa-cis-undecaprenyl diphosphate = [GlcNAc-(1-&gt;4)-Mur2Ac(oyl-L-Ala-gamma-D-Glu-L-Lys-D-Ala-D-Ala)](n+1)-di-trans,octa-cis-undecaprenyl diphosphate + di-trans,octa-cis-undecaprenyl diphosphate + H(+)</text>
        <dbReference type="Rhea" id="RHEA:23708"/>
        <dbReference type="Rhea" id="RHEA-COMP:9602"/>
        <dbReference type="Rhea" id="RHEA-COMP:9603"/>
        <dbReference type="ChEBI" id="CHEBI:15378"/>
        <dbReference type="ChEBI" id="CHEBI:58405"/>
        <dbReference type="ChEBI" id="CHEBI:60033"/>
        <dbReference type="ChEBI" id="CHEBI:78435"/>
        <dbReference type="EC" id="2.4.99.28"/>
    </reaction>
</comment>
<comment type="similarity">
    <text evidence="2">In the C-terminal section; belongs to the transpeptidase family.</text>
</comment>
<dbReference type="InterPro" id="IPR050396">
    <property type="entry name" value="Glycosyltr_51/Transpeptidase"/>
</dbReference>
<dbReference type="Gene3D" id="1.10.3810.10">
    <property type="entry name" value="Biosynthetic peptidoglycan transglycosylase-like"/>
    <property type="match status" value="1"/>
</dbReference>
<evidence type="ECO:0000256" key="11">
    <source>
        <dbReference type="ARBA" id="ARBA00049902"/>
    </source>
</evidence>
<keyword evidence="7" id="KW-0808">Transferase</keyword>
<comment type="similarity">
    <text evidence="3">In the N-terminal section; belongs to the glycosyltransferase 51 family.</text>
</comment>
<evidence type="ECO:0000259" key="14">
    <source>
        <dbReference type="Pfam" id="PF00905"/>
    </source>
</evidence>
<feature type="region of interest" description="Disordered" evidence="12">
    <location>
        <begin position="1"/>
        <end position="40"/>
    </location>
</feature>
<keyword evidence="13" id="KW-0472">Membrane</keyword>
<dbReference type="InterPro" id="IPR001460">
    <property type="entry name" value="PCN-bd_Tpept"/>
</dbReference>
<dbReference type="SUPFAM" id="SSF50199">
    <property type="entry name" value="Staphylococcal nuclease"/>
    <property type="match status" value="1"/>
</dbReference>
<evidence type="ECO:0000256" key="4">
    <source>
        <dbReference type="ARBA" id="ARBA00022645"/>
    </source>
</evidence>